<organism evidence="2 3">
    <name type="scientific">Pseudoduganella danionis</name>
    <dbReference type="NCBI Taxonomy" id="1890295"/>
    <lineage>
        <taxon>Bacteria</taxon>
        <taxon>Pseudomonadati</taxon>
        <taxon>Pseudomonadota</taxon>
        <taxon>Betaproteobacteria</taxon>
        <taxon>Burkholderiales</taxon>
        <taxon>Oxalobacteraceae</taxon>
        <taxon>Telluria group</taxon>
        <taxon>Pseudoduganella</taxon>
    </lineage>
</organism>
<gene>
    <name evidence="2" type="ORF">GM655_12825</name>
</gene>
<proteinExistence type="predicted"/>
<dbReference type="Proteomes" id="UP000735592">
    <property type="component" value="Unassembled WGS sequence"/>
</dbReference>
<name>A0ABW9SQ21_9BURK</name>
<evidence type="ECO:0000256" key="1">
    <source>
        <dbReference type="SAM" id="SignalP"/>
    </source>
</evidence>
<keyword evidence="3" id="KW-1185">Reference proteome</keyword>
<evidence type="ECO:0000313" key="3">
    <source>
        <dbReference type="Proteomes" id="UP000735592"/>
    </source>
</evidence>
<feature type="chain" id="PRO_5045853364" evidence="1">
    <location>
        <begin position="21"/>
        <end position="153"/>
    </location>
</feature>
<protein>
    <submittedName>
        <fullName evidence="2">Uncharacterized protein</fullName>
    </submittedName>
</protein>
<sequence length="153" mass="16886">MRLIAALYVLSTLLARAAHAEQVFSCDGAEVRIEVVAHESPTWEDRAQAVFTVSRGREKTVLRYQNIDFIGGQCVVKDKAQSLVIFQAYCGGSGCKDRDNWGVIDPRTLRVLTVPSVTNREEAKKILGDTALPTLPLLSIFTEARKQGIKVPD</sequence>
<dbReference type="EMBL" id="WNKW01000003">
    <property type="protein sequence ID" value="MTW33709.1"/>
    <property type="molecule type" value="Genomic_DNA"/>
</dbReference>
<feature type="signal peptide" evidence="1">
    <location>
        <begin position="1"/>
        <end position="20"/>
    </location>
</feature>
<reference evidence="2 3" key="1">
    <citation type="submission" date="2019-11" db="EMBL/GenBank/DDBJ databases">
        <title>Type strains purchased from KCTC, JCM and DSMZ.</title>
        <authorList>
            <person name="Lu H."/>
        </authorList>
    </citation>
    <scope>NUCLEOTIDE SEQUENCE [LARGE SCALE GENOMIC DNA]</scope>
    <source>
        <strain evidence="2 3">DSM 103461</strain>
    </source>
</reference>
<keyword evidence="1" id="KW-0732">Signal</keyword>
<comment type="caution">
    <text evidence="2">The sequence shown here is derived from an EMBL/GenBank/DDBJ whole genome shotgun (WGS) entry which is preliminary data.</text>
</comment>
<dbReference type="RefSeq" id="WP_155435069.1">
    <property type="nucleotide sequence ID" value="NZ_JBHLXK010000005.1"/>
</dbReference>
<accession>A0ABW9SQ21</accession>
<evidence type="ECO:0000313" key="2">
    <source>
        <dbReference type="EMBL" id="MTW33709.1"/>
    </source>
</evidence>